<evidence type="ECO:0000256" key="1">
    <source>
        <dbReference type="ARBA" id="ARBA00022801"/>
    </source>
</evidence>
<reference evidence="2 3" key="1">
    <citation type="journal article" name="Sci. Rep.">
        <title>Genome-scale phylogenetic analyses confirm Olpidium as the closest living zoosporic fungus to the non-flagellated, terrestrial fungi.</title>
        <authorList>
            <person name="Chang Y."/>
            <person name="Rochon D."/>
            <person name="Sekimoto S."/>
            <person name="Wang Y."/>
            <person name="Chovatia M."/>
            <person name="Sandor L."/>
            <person name="Salamov A."/>
            <person name="Grigoriev I.V."/>
            <person name="Stajich J.E."/>
            <person name="Spatafora J.W."/>
        </authorList>
    </citation>
    <scope>NUCLEOTIDE SEQUENCE [LARGE SCALE GENOMIC DNA]</scope>
    <source>
        <strain evidence="2">S191</strain>
    </source>
</reference>
<comment type="caution">
    <text evidence="2">The sequence shown here is derived from an EMBL/GenBank/DDBJ whole genome shotgun (WGS) entry which is preliminary data.</text>
</comment>
<dbReference type="PANTHER" id="PTHR11247">
    <property type="entry name" value="PALMITOYL-PROTEIN THIOESTERASE/DOLICHYLDIPHOSPHATASE 1"/>
    <property type="match status" value="1"/>
</dbReference>
<dbReference type="Gene3D" id="3.40.50.1820">
    <property type="entry name" value="alpha/beta hydrolase"/>
    <property type="match status" value="1"/>
</dbReference>
<evidence type="ECO:0000313" key="2">
    <source>
        <dbReference type="EMBL" id="KAG5458475.1"/>
    </source>
</evidence>
<dbReference type="PANTHER" id="PTHR11247:SF8">
    <property type="entry name" value="PALMITOYL-PROTEIN THIOESTERASE 1"/>
    <property type="match status" value="1"/>
</dbReference>
<name>A0A8H7ZSK3_9FUNG</name>
<dbReference type="EMBL" id="JAEFCI010008425">
    <property type="protein sequence ID" value="KAG5458475.1"/>
    <property type="molecule type" value="Genomic_DNA"/>
</dbReference>
<protein>
    <submittedName>
        <fullName evidence="2">Alpha/Beta hydrolase protein</fullName>
    </submittedName>
</protein>
<sequence length="183" mass="21052">FVQKRVVQAQYFKDPTDIPAYLRGNVFLPDVNNEDPQSRKPEYKARLVSLNKFVMIRFSEDVTVVPKNSSVGGATCLASADQWFGFVKYEDGVLVPEPLQESELYKHDWLGLRELDEQGRLIFLEAPGPHVRCSARRQNNTKNKKNRSFTVCNSPLCRRKQMRIGVDYFLNEIVRPYLAEPVG</sequence>
<organism evidence="2 3">
    <name type="scientific">Olpidium bornovanus</name>
    <dbReference type="NCBI Taxonomy" id="278681"/>
    <lineage>
        <taxon>Eukaryota</taxon>
        <taxon>Fungi</taxon>
        <taxon>Fungi incertae sedis</taxon>
        <taxon>Olpidiomycota</taxon>
        <taxon>Olpidiomycotina</taxon>
        <taxon>Olpidiomycetes</taxon>
        <taxon>Olpidiales</taxon>
        <taxon>Olpidiaceae</taxon>
        <taxon>Olpidium</taxon>
    </lineage>
</organism>
<keyword evidence="3" id="KW-1185">Reference proteome</keyword>
<dbReference type="InterPro" id="IPR029058">
    <property type="entry name" value="AB_hydrolase_fold"/>
</dbReference>
<dbReference type="GO" id="GO:0016790">
    <property type="term" value="F:thiolester hydrolase activity"/>
    <property type="evidence" value="ECO:0007669"/>
    <property type="project" value="TreeGrafter"/>
</dbReference>
<dbReference type="Proteomes" id="UP000673691">
    <property type="component" value="Unassembled WGS sequence"/>
</dbReference>
<dbReference type="OrthoDB" id="10263094at2759"/>
<keyword evidence="1 2" id="KW-0378">Hydrolase</keyword>
<proteinExistence type="predicted"/>
<feature type="non-terminal residue" evidence="2">
    <location>
        <position position="1"/>
    </location>
</feature>
<gene>
    <name evidence="2" type="ORF">BJ554DRAFT_1290</name>
</gene>
<evidence type="ECO:0000313" key="3">
    <source>
        <dbReference type="Proteomes" id="UP000673691"/>
    </source>
</evidence>
<dbReference type="AlphaFoldDB" id="A0A8H7ZSK3"/>
<dbReference type="SUPFAM" id="SSF53474">
    <property type="entry name" value="alpha/beta-Hydrolases"/>
    <property type="match status" value="1"/>
</dbReference>
<accession>A0A8H7ZSK3</accession>
<dbReference type="Pfam" id="PF02089">
    <property type="entry name" value="Palm_thioest"/>
    <property type="match status" value="1"/>
</dbReference>